<comment type="caution">
    <text evidence="1">The sequence shown here is derived from an EMBL/GenBank/DDBJ whole genome shotgun (WGS) entry which is preliminary data.</text>
</comment>
<keyword evidence="2" id="KW-1185">Reference proteome</keyword>
<accession>A0A931CTZ8</accession>
<dbReference type="RefSeq" id="WP_196398313.1">
    <property type="nucleotide sequence ID" value="NZ_JADNYM010000029.1"/>
</dbReference>
<reference evidence="1 2" key="1">
    <citation type="submission" date="2020-11" db="EMBL/GenBank/DDBJ databases">
        <title>Arthrobacter antarcticus sp. nov., isolated from Antarctic Soil.</title>
        <authorList>
            <person name="Li J."/>
        </authorList>
    </citation>
    <scope>NUCLEOTIDE SEQUENCE [LARGE SCALE GENOMIC DNA]</scope>
    <source>
        <strain evidence="1 2">Z1-20</strain>
    </source>
</reference>
<gene>
    <name evidence="1" type="ORF">IV500_18615</name>
</gene>
<sequence length="78" mass="8400">MIRVGLRSILDAQLNISVVREAGDGLEAVRLLDEVAEERQPDADPAMAALFSALTPKERDFGIAIATGQVLLPHPRGH</sequence>
<name>A0A931CTZ8_9MICC</name>
<organism evidence="1 2">
    <name type="scientific">Arthrobacter terrae</name>
    <dbReference type="NCBI Taxonomy" id="2935737"/>
    <lineage>
        <taxon>Bacteria</taxon>
        <taxon>Bacillati</taxon>
        <taxon>Actinomycetota</taxon>
        <taxon>Actinomycetes</taxon>
        <taxon>Micrococcales</taxon>
        <taxon>Micrococcaceae</taxon>
        <taxon>Arthrobacter</taxon>
    </lineage>
</organism>
<dbReference type="Proteomes" id="UP000655366">
    <property type="component" value="Unassembled WGS sequence"/>
</dbReference>
<proteinExistence type="predicted"/>
<evidence type="ECO:0000313" key="1">
    <source>
        <dbReference type="EMBL" id="MBG0741379.1"/>
    </source>
</evidence>
<dbReference type="AlphaFoldDB" id="A0A931CTZ8"/>
<dbReference type="EMBL" id="JADNYM010000029">
    <property type="protein sequence ID" value="MBG0741379.1"/>
    <property type="molecule type" value="Genomic_DNA"/>
</dbReference>
<evidence type="ECO:0000313" key="2">
    <source>
        <dbReference type="Proteomes" id="UP000655366"/>
    </source>
</evidence>
<protein>
    <submittedName>
        <fullName evidence="1">Uncharacterized protein</fullName>
    </submittedName>
</protein>